<dbReference type="EMBL" id="CP007030">
    <property type="protein sequence ID" value="AHF00750.1"/>
    <property type="molecule type" value="Genomic_DNA"/>
</dbReference>
<gene>
    <name evidence="10" type="ORF">THIAE_02240</name>
</gene>
<dbReference type="PIRSF" id="PIRSF003107">
    <property type="entry name" value="PhoU"/>
    <property type="match status" value="1"/>
</dbReference>
<evidence type="ECO:0000256" key="6">
    <source>
        <dbReference type="ARBA" id="ARBA00022592"/>
    </source>
</evidence>
<dbReference type="Gene3D" id="1.20.58.220">
    <property type="entry name" value="Phosphate transport system protein phou homolog 2, domain 2"/>
    <property type="match status" value="2"/>
</dbReference>
<dbReference type="InterPro" id="IPR028366">
    <property type="entry name" value="PhoU"/>
</dbReference>
<evidence type="ECO:0000256" key="2">
    <source>
        <dbReference type="ARBA" id="ARBA00008107"/>
    </source>
</evidence>
<dbReference type="OrthoDB" id="9814256at2"/>
<name>W0DQ86_9GAMM</name>
<keyword evidence="5 8" id="KW-0963">Cytoplasm</keyword>
<keyword evidence="6 8" id="KW-0592">Phosphate transport</keyword>
<dbReference type="FunCoup" id="W0DQ86">
    <property type="interactions" value="411"/>
</dbReference>
<evidence type="ECO:0000313" key="11">
    <source>
        <dbReference type="Proteomes" id="UP000005380"/>
    </source>
</evidence>
<comment type="subcellular location">
    <subcellularLocation>
        <location evidence="1 8">Cytoplasm</location>
    </subcellularLocation>
</comment>
<comment type="similarity">
    <text evidence="2 8">Belongs to the PhoU family.</text>
</comment>
<dbReference type="InterPro" id="IPR026022">
    <property type="entry name" value="PhoU_dom"/>
</dbReference>
<dbReference type="SUPFAM" id="SSF109755">
    <property type="entry name" value="PhoU-like"/>
    <property type="match status" value="1"/>
</dbReference>
<dbReference type="PANTHER" id="PTHR42930">
    <property type="entry name" value="PHOSPHATE-SPECIFIC TRANSPORT SYSTEM ACCESSORY PROTEIN PHOU"/>
    <property type="match status" value="1"/>
</dbReference>
<dbReference type="STRING" id="717772.THIAE_02240"/>
<dbReference type="GO" id="GO:0030643">
    <property type="term" value="P:intracellular phosphate ion homeostasis"/>
    <property type="evidence" value="ECO:0007669"/>
    <property type="project" value="InterPro"/>
</dbReference>
<keyword evidence="4 8" id="KW-0813">Transport</keyword>
<evidence type="ECO:0000256" key="8">
    <source>
        <dbReference type="PIRNR" id="PIRNR003107"/>
    </source>
</evidence>
<comment type="subunit">
    <text evidence="3 8">Homodimer.</text>
</comment>
<evidence type="ECO:0000256" key="5">
    <source>
        <dbReference type="ARBA" id="ARBA00022490"/>
    </source>
</evidence>
<proteinExistence type="inferred from homology"/>
<dbReference type="eggNOG" id="COG0704">
    <property type="taxonomic scope" value="Bacteria"/>
</dbReference>
<organism evidence="10 11">
    <name type="scientific">Thiomicrospira aerophila AL3</name>
    <dbReference type="NCBI Taxonomy" id="717772"/>
    <lineage>
        <taxon>Bacteria</taxon>
        <taxon>Pseudomonadati</taxon>
        <taxon>Pseudomonadota</taxon>
        <taxon>Gammaproteobacteria</taxon>
        <taxon>Thiotrichales</taxon>
        <taxon>Piscirickettsiaceae</taxon>
        <taxon>Thiomicrospira</taxon>
    </lineage>
</organism>
<dbReference type="InParanoid" id="W0DQ86"/>
<evidence type="ECO:0000259" key="9">
    <source>
        <dbReference type="Pfam" id="PF01895"/>
    </source>
</evidence>
<dbReference type="HOGENOM" id="CLU_078518_2_1_6"/>
<dbReference type="Pfam" id="PF01895">
    <property type="entry name" value="PhoU"/>
    <property type="match status" value="2"/>
</dbReference>
<sequence>MEKQEFGSHVSGSFNRALEELFNQVLEMGGLVERQLASAIHAVQNYDINEAKEVINLDKLVNQQEIEIDRLSVRLLARQQPTASDLRLVIAAIRLGVDLERMGDEVVKIANMVVHIAEMDDGRCQGLNGYKQLIEIASRATEMLQKALNAFVRLDIKGCGSIIEEEERVDELFKVTTDEVMALFKDSDVDVVCLFELIYALRASERITDHARNMAETIIYLVNGQEMRNIDPNRLAEFLENIS</sequence>
<evidence type="ECO:0000256" key="3">
    <source>
        <dbReference type="ARBA" id="ARBA00011738"/>
    </source>
</evidence>
<evidence type="ECO:0000256" key="1">
    <source>
        <dbReference type="ARBA" id="ARBA00004496"/>
    </source>
</evidence>
<comment type="function">
    <text evidence="7 8">Plays a role in the regulation of phosphate uptake.</text>
</comment>
<dbReference type="KEGG" id="tao:THIAE_02240"/>
<dbReference type="GO" id="GO:0045936">
    <property type="term" value="P:negative regulation of phosphate metabolic process"/>
    <property type="evidence" value="ECO:0007669"/>
    <property type="project" value="InterPro"/>
</dbReference>
<evidence type="ECO:0000313" key="10">
    <source>
        <dbReference type="EMBL" id="AHF00750.1"/>
    </source>
</evidence>
<accession>W0DQ86</accession>
<dbReference type="InterPro" id="IPR038078">
    <property type="entry name" value="PhoU-like_sf"/>
</dbReference>
<feature type="domain" description="PhoU" evidence="9">
    <location>
        <begin position="134"/>
        <end position="217"/>
    </location>
</feature>
<dbReference type="AlphaFoldDB" id="W0DQ86"/>
<evidence type="ECO:0000256" key="4">
    <source>
        <dbReference type="ARBA" id="ARBA00022448"/>
    </source>
</evidence>
<dbReference type="RefSeq" id="WP_006459869.1">
    <property type="nucleotide sequence ID" value="NZ_CP007030.1"/>
</dbReference>
<reference evidence="10 11" key="1">
    <citation type="submission" date="2013-12" db="EMBL/GenBank/DDBJ databases">
        <authorList>
            <consortium name="DOE Joint Genome Institute"/>
            <person name="Kappler U."/>
            <person name="Huntemann M."/>
            <person name="Han J."/>
            <person name="Chen A."/>
            <person name="Kyrpides N."/>
            <person name="Mavromatis K."/>
            <person name="Markowitz V."/>
            <person name="Palaniappan K."/>
            <person name="Ivanova N."/>
            <person name="Schaumberg A."/>
            <person name="Pati A."/>
            <person name="Liolios K."/>
            <person name="Nordberg H.P."/>
            <person name="Cantor M.N."/>
            <person name="Hua S.X."/>
            <person name="Woyke T."/>
        </authorList>
    </citation>
    <scope>NUCLEOTIDE SEQUENCE [LARGE SCALE GENOMIC DNA]</scope>
    <source>
        <strain evidence="11">AL2</strain>
    </source>
</reference>
<dbReference type="NCBIfam" id="TIGR02135">
    <property type="entry name" value="phoU_full"/>
    <property type="match status" value="1"/>
</dbReference>
<dbReference type="GO" id="GO:0005737">
    <property type="term" value="C:cytoplasm"/>
    <property type="evidence" value="ECO:0007669"/>
    <property type="project" value="UniProtKB-SubCell"/>
</dbReference>
<dbReference type="Proteomes" id="UP000005380">
    <property type="component" value="Chromosome"/>
</dbReference>
<evidence type="ECO:0000256" key="7">
    <source>
        <dbReference type="ARBA" id="ARBA00056181"/>
    </source>
</evidence>
<dbReference type="GO" id="GO:0006817">
    <property type="term" value="P:phosphate ion transport"/>
    <property type="evidence" value="ECO:0007669"/>
    <property type="project" value="UniProtKB-KW"/>
</dbReference>
<dbReference type="PANTHER" id="PTHR42930:SF3">
    <property type="entry name" value="PHOSPHATE-SPECIFIC TRANSPORT SYSTEM ACCESSORY PROTEIN PHOU"/>
    <property type="match status" value="1"/>
</dbReference>
<feature type="domain" description="PhoU" evidence="9">
    <location>
        <begin position="25"/>
        <end position="112"/>
    </location>
</feature>
<protein>
    <recommendedName>
        <fullName evidence="8">Phosphate-specific transport system accessory protein PhoU</fullName>
    </recommendedName>
</protein>
<keyword evidence="11" id="KW-1185">Reference proteome</keyword>
<dbReference type="FunFam" id="1.20.58.220:FF:000004">
    <property type="entry name" value="Phosphate-specific transport system accessory protein PhoU"/>
    <property type="match status" value="1"/>
</dbReference>